<keyword evidence="1" id="KW-0812">Transmembrane</keyword>
<feature type="transmembrane region" description="Helical" evidence="1">
    <location>
        <begin position="37"/>
        <end position="60"/>
    </location>
</feature>
<proteinExistence type="predicted"/>
<sequence length="75" mass="8736">MRAYVQRCVESTYFLGWIGEYILEITVGWIFTFTFVLVTLFNMMSLGILFLVILSIGAVLRGPKFQTFFLRILMV</sequence>
<feature type="transmembrane region" description="Helical" evidence="1">
    <location>
        <begin position="12"/>
        <end position="31"/>
    </location>
</feature>
<keyword evidence="3" id="KW-1185">Reference proteome</keyword>
<organism evidence="2 3">
    <name type="scientific">Henosepilachna vigintioctopunctata</name>
    <dbReference type="NCBI Taxonomy" id="420089"/>
    <lineage>
        <taxon>Eukaryota</taxon>
        <taxon>Metazoa</taxon>
        <taxon>Ecdysozoa</taxon>
        <taxon>Arthropoda</taxon>
        <taxon>Hexapoda</taxon>
        <taxon>Insecta</taxon>
        <taxon>Pterygota</taxon>
        <taxon>Neoptera</taxon>
        <taxon>Endopterygota</taxon>
        <taxon>Coleoptera</taxon>
        <taxon>Polyphaga</taxon>
        <taxon>Cucujiformia</taxon>
        <taxon>Coccinelloidea</taxon>
        <taxon>Coccinellidae</taxon>
        <taxon>Epilachninae</taxon>
        <taxon>Epilachnini</taxon>
        <taxon>Henosepilachna</taxon>
    </lineage>
</organism>
<gene>
    <name evidence="2" type="ORF">WA026_009557</name>
</gene>
<evidence type="ECO:0000313" key="2">
    <source>
        <dbReference type="EMBL" id="KAK9875760.1"/>
    </source>
</evidence>
<evidence type="ECO:0000313" key="3">
    <source>
        <dbReference type="Proteomes" id="UP001431783"/>
    </source>
</evidence>
<reference evidence="2 3" key="1">
    <citation type="submission" date="2023-03" db="EMBL/GenBank/DDBJ databases">
        <title>Genome insight into feeding habits of ladybird beetles.</title>
        <authorList>
            <person name="Li H.-S."/>
            <person name="Huang Y.-H."/>
            <person name="Pang H."/>
        </authorList>
    </citation>
    <scope>NUCLEOTIDE SEQUENCE [LARGE SCALE GENOMIC DNA]</scope>
    <source>
        <strain evidence="2">SYSU_2023b</strain>
        <tissue evidence="2">Whole body</tissue>
    </source>
</reference>
<protein>
    <submittedName>
        <fullName evidence="2">Uncharacterized protein</fullName>
    </submittedName>
</protein>
<dbReference type="Proteomes" id="UP001431783">
    <property type="component" value="Unassembled WGS sequence"/>
</dbReference>
<accession>A0AAW1U484</accession>
<evidence type="ECO:0000256" key="1">
    <source>
        <dbReference type="SAM" id="Phobius"/>
    </source>
</evidence>
<keyword evidence="1" id="KW-1133">Transmembrane helix</keyword>
<name>A0AAW1U484_9CUCU</name>
<keyword evidence="1" id="KW-0472">Membrane</keyword>
<dbReference type="AlphaFoldDB" id="A0AAW1U484"/>
<dbReference type="EMBL" id="JARQZJ010000034">
    <property type="protein sequence ID" value="KAK9875760.1"/>
    <property type="molecule type" value="Genomic_DNA"/>
</dbReference>
<comment type="caution">
    <text evidence="2">The sequence shown here is derived from an EMBL/GenBank/DDBJ whole genome shotgun (WGS) entry which is preliminary data.</text>
</comment>